<name>A0A3A1Y307_9GAMM</name>
<comment type="subcellular location">
    <subcellularLocation>
        <location evidence="9">Cell inner membrane</location>
        <topology evidence="9">Multi-pass membrane protein</topology>
    </subcellularLocation>
    <subcellularLocation>
        <location evidence="1">Endomembrane system</location>
        <topology evidence="1">Multi-pass membrane protein</topology>
    </subcellularLocation>
</comment>
<dbReference type="Proteomes" id="UP000265691">
    <property type="component" value="Unassembled WGS sequence"/>
</dbReference>
<dbReference type="NCBIfam" id="TIGR01943">
    <property type="entry name" value="rnfA"/>
    <property type="match status" value="1"/>
</dbReference>
<feature type="transmembrane region" description="Helical" evidence="9">
    <location>
        <begin position="166"/>
        <end position="187"/>
    </location>
</feature>
<sequence length="192" mass="20543">MLTIFFSIIAAVFINNFVLIKFLGLCPVVGTSQRLDTAIGMGMATTFVLTLASLTSYLVATYILAPLDALYLSTIAFIFLIAVIVQITEMVLRAVSPGLYKVLGIYLPLITTNCAVLGVALLNLNSNNNFFQSILNGFFSALGFTLVLVIFASIRERLNSANTPAVFKGVPIALITIGIMAIAFMGFTGLGK</sequence>
<comment type="subunit">
    <text evidence="9">The complex is composed of six subunits: RnfA, RnfB, RnfC, RnfD, RnfE and RnfG.</text>
</comment>
<proteinExistence type="inferred from homology"/>
<evidence type="ECO:0000256" key="8">
    <source>
        <dbReference type="ARBA" id="ARBA00023136"/>
    </source>
</evidence>
<evidence type="ECO:0000313" key="11">
    <source>
        <dbReference type="Proteomes" id="UP000265691"/>
    </source>
</evidence>
<feature type="transmembrane region" description="Helical" evidence="9">
    <location>
        <begin position="6"/>
        <end position="26"/>
    </location>
</feature>
<keyword evidence="11" id="KW-1185">Reference proteome</keyword>
<dbReference type="InterPro" id="IPR050133">
    <property type="entry name" value="NqrDE/RnfAE_oxidrdctase"/>
</dbReference>
<dbReference type="RefSeq" id="WP_119525184.1">
    <property type="nucleotide sequence ID" value="NZ_NRHC01000049.1"/>
</dbReference>
<keyword evidence="6 9" id="KW-0249">Electron transport</keyword>
<dbReference type="PANTHER" id="PTHR30335:SF0">
    <property type="entry name" value="ION-TRANSLOCATING OXIDOREDUCTASE COMPLEX SUBUNIT A"/>
    <property type="match status" value="1"/>
</dbReference>
<keyword evidence="2 9" id="KW-0813">Transport</keyword>
<keyword evidence="9" id="KW-1003">Cell membrane</keyword>
<keyword evidence="3 9" id="KW-0997">Cell inner membrane</keyword>
<dbReference type="AlphaFoldDB" id="A0A3A1Y307"/>
<evidence type="ECO:0000256" key="2">
    <source>
        <dbReference type="ARBA" id="ARBA00022448"/>
    </source>
</evidence>
<feature type="transmembrane region" description="Helical" evidence="9">
    <location>
        <begin position="38"/>
        <end position="63"/>
    </location>
</feature>
<dbReference type="EMBL" id="NRHC01000049">
    <property type="protein sequence ID" value="RIY32613.1"/>
    <property type="molecule type" value="Genomic_DNA"/>
</dbReference>
<reference evidence="10 11" key="1">
    <citation type="submission" date="2017-08" db="EMBL/GenBank/DDBJ databases">
        <title>Reclassification of Bisgaard taxon 37 and 44.</title>
        <authorList>
            <person name="Christensen H."/>
        </authorList>
    </citation>
    <scope>NUCLEOTIDE SEQUENCE [LARGE SCALE GENOMIC DNA]</scope>
    <source>
        <strain evidence="10 11">B96_3</strain>
    </source>
</reference>
<evidence type="ECO:0000256" key="9">
    <source>
        <dbReference type="HAMAP-Rule" id="MF_00459"/>
    </source>
</evidence>
<dbReference type="HAMAP" id="MF_00459">
    <property type="entry name" value="RsxA_RnfA"/>
    <property type="match status" value="1"/>
</dbReference>
<keyword evidence="8 9" id="KW-0472">Membrane</keyword>
<feature type="transmembrane region" description="Helical" evidence="9">
    <location>
        <begin position="69"/>
        <end position="87"/>
    </location>
</feature>
<dbReference type="EC" id="7.-.-.-" evidence="9"/>
<dbReference type="Pfam" id="PF02508">
    <property type="entry name" value="Rnf-Nqr"/>
    <property type="match status" value="1"/>
</dbReference>
<gene>
    <name evidence="9" type="primary">rnfA</name>
    <name evidence="10" type="ORF">CKF54_04510</name>
</gene>
<feature type="transmembrane region" description="Helical" evidence="9">
    <location>
        <begin position="99"/>
        <end position="122"/>
    </location>
</feature>
<evidence type="ECO:0000256" key="5">
    <source>
        <dbReference type="ARBA" id="ARBA00022967"/>
    </source>
</evidence>
<feature type="transmembrane region" description="Helical" evidence="9">
    <location>
        <begin position="134"/>
        <end position="154"/>
    </location>
</feature>
<comment type="similarity">
    <text evidence="9">Belongs to the NqrDE/RnfAE family.</text>
</comment>
<evidence type="ECO:0000256" key="4">
    <source>
        <dbReference type="ARBA" id="ARBA00022692"/>
    </source>
</evidence>
<dbReference type="PANTHER" id="PTHR30335">
    <property type="entry name" value="INTEGRAL MEMBRANE PROTEIN OF SOXR-REDUCING COMPLEX"/>
    <property type="match status" value="1"/>
</dbReference>
<evidence type="ECO:0000256" key="6">
    <source>
        <dbReference type="ARBA" id="ARBA00022982"/>
    </source>
</evidence>
<organism evidence="10 11">
    <name type="scientific">Psittacicella hinzii</name>
    <dbReference type="NCBI Taxonomy" id="2028575"/>
    <lineage>
        <taxon>Bacteria</taxon>
        <taxon>Pseudomonadati</taxon>
        <taxon>Pseudomonadota</taxon>
        <taxon>Gammaproteobacteria</taxon>
        <taxon>Pasteurellales</taxon>
        <taxon>Psittacicellaceae</taxon>
        <taxon>Psittacicella</taxon>
    </lineage>
</organism>
<dbReference type="PIRSF" id="PIRSF006102">
    <property type="entry name" value="NQR_DE"/>
    <property type="match status" value="1"/>
</dbReference>
<comment type="function">
    <text evidence="9">Part of a membrane-bound complex that couples electron transfer with translocation of ions across the membrane.</text>
</comment>
<protein>
    <recommendedName>
        <fullName evidence="9">Ion-translocating oxidoreductase complex subunit A</fullName>
        <ecNumber evidence="9">7.-.-.-</ecNumber>
    </recommendedName>
    <alternativeName>
        <fullName evidence="9">Rnf electron transport complex subunit A</fullName>
    </alternativeName>
</protein>
<keyword evidence="4 9" id="KW-0812">Transmembrane</keyword>
<keyword evidence="7 9" id="KW-1133">Transmembrane helix</keyword>
<dbReference type="InterPro" id="IPR003667">
    <property type="entry name" value="NqrDE/RnfAE"/>
</dbReference>
<dbReference type="InterPro" id="IPR011293">
    <property type="entry name" value="Ion_transpt_RnfA/RsxA"/>
</dbReference>
<dbReference type="OrthoDB" id="9803631at2"/>
<accession>A0A3A1Y307</accession>
<dbReference type="GO" id="GO:0022900">
    <property type="term" value="P:electron transport chain"/>
    <property type="evidence" value="ECO:0007669"/>
    <property type="project" value="UniProtKB-UniRule"/>
</dbReference>
<dbReference type="NCBIfam" id="NF003481">
    <property type="entry name" value="PRK05151.1"/>
    <property type="match status" value="1"/>
</dbReference>
<evidence type="ECO:0000313" key="10">
    <source>
        <dbReference type="EMBL" id="RIY32613.1"/>
    </source>
</evidence>
<dbReference type="GO" id="GO:0005886">
    <property type="term" value="C:plasma membrane"/>
    <property type="evidence" value="ECO:0007669"/>
    <property type="project" value="UniProtKB-SubCell"/>
</dbReference>
<evidence type="ECO:0000256" key="1">
    <source>
        <dbReference type="ARBA" id="ARBA00004127"/>
    </source>
</evidence>
<evidence type="ECO:0000256" key="7">
    <source>
        <dbReference type="ARBA" id="ARBA00022989"/>
    </source>
</evidence>
<evidence type="ECO:0000256" key="3">
    <source>
        <dbReference type="ARBA" id="ARBA00022519"/>
    </source>
</evidence>
<comment type="caution">
    <text evidence="10">The sequence shown here is derived from an EMBL/GenBank/DDBJ whole genome shotgun (WGS) entry which is preliminary data.</text>
</comment>
<dbReference type="GO" id="GO:0012505">
    <property type="term" value="C:endomembrane system"/>
    <property type="evidence" value="ECO:0007669"/>
    <property type="project" value="UniProtKB-SubCell"/>
</dbReference>
<keyword evidence="5 9" id="KW-1278">Translocase</keyword>